<keyword evidence="3" id="KW-0378">Hydrolase</keyword>
<accession>A0AAV8VZ78</accession>
<dbReference type="EC" id="3.5.4.34" evidence="8"/>
<evidence type="ECO:0000313" key="14">
    <source>
        <dbReference type="Proteomes" id="UP001159042"/>
    </source>
</evidence>
<reference evidence="13 14" key="1">
    <citation type="journal article" date="2023" name="Insect Mol. Biol.">
        <title>Genome sequencing provides insights into the evolution of gene families encoding plant cell wall-degrading enzymes in longhorned beetles.</title>
        <authorList>
            <person name="Shin N.R."/>
            <person name="Okamura Y."/>
            <person name="Kirsch R."/>
            <person name="Pauchet Y."/>
        </authorList>
    </citation>
    <scope>NUCLEOTIDE SEQUENCE [LARGE SCALE GENOMIC DNA]</scope>
    <source>
        <strain evidence="13">EAD_L_NR</strain>
    </source>
</reference>
<dbReference type="AlphaFoldDB" id="A0AAV8VZ78"/>
<dbReference type="GO" id="GO:0046872">
    <property type="term" value="F:metal ion binding"/>
    <property type="evidence" value="ECO:0007669"/>
    <property type="project" value="UniProtKB-KW"/>
</dbReference>
<dbReference type="PROSITE" id="PS50141">
    <property type="entry name" value="A_DEAMIN_EDITASE"/>
    <property type="match status" value="1"/>
</dbReference>
<dbReference type="PANTHER" id="PTHR46516:SF1">
    <property type="entry name" value="TRNA-SPECIFIC ADENOSINE DEAMINASE 1"/>
    <property type="match status" value="1"/>
</dbReference>
<comment type="catalytic activity">
    <reaction evidence="11">
        <text>adenosine(37) in tRNA(Ala) + H2O + H(+) = inosine(37) in tRNA(Ala) + NH4(+)</text>
        <dbReference type="Rhea" id="RHEA:50968"/>
        <dbReference type="Rhea" id="RHEA-COMP:12855"/>
        <dbReference type="Rhea" id="RHEA-COMP:12856"/>
        <dbReference type="ChEBI" id="CHEBI:15377"/>
        <dbReference type="ChEBI" id="CHEBI:15378"/>
        <dbReference type="ChEBI" id="CHEBI:28938"/>
        <dbReference type="ChEBI" id="CHEBI:74411"/>
        <dbReference type="ChEBI" id="CHEBI:82852"/>
        <dbReference type="EC" id="3.5.4.34"/>
    </reaction>
</comment>
<keyword evidence="1" id="KW-0819">tRNA processing</keyword>
<comment type="function">
    <text evidence="6">Specifically deaminates adenosine-37 to inosine in tRNA-Ala.</text>
</comment>
<comment type="cofactor">
    <cofactor evidence="5">
        <name>1D-myo-inositol hexakisphosphate</name>
        <dbReference type="ChEBI" id="CHEBI:58130"/>
    </cofactor>
</comment>
<evidence type="ECO:0000256" key="7">
    <source>
        <dbReference type="ARBA" id="ARBA00038326"/>
    </source>
</evidence>
<keyword evidence="4" id="KW-0862">Zinc</keyword>
<comment type="similarity">
    <text evidence="7">Belongs to the ADAT1 family.</text>
</comment>
<evidence type="ECO:0000256" key="9">
    <source>
        <dbReference type="ARBA" id="ARBA00040502"/>
    </source>
</evidence>
<dbReference type="EMBL" id="JANEYG010000016">
    <property type="protein sequence ID" value="KAJ8919629.1"/>
    <property type="molecule type" value="Genomic_DNA"/>
</dbReference>
<evidence type="ECO:0000256" key="6">
    <source>
        <dbReference type="ARBA" id="ARBA00037784"/>
    </source>
</evidence>
<evidence type="ECO:0000256" key="1">
    <source>
        <dbReference type="ARBA" id="ARBA00022694"/>
    </source>
</evidence>
<evidence type="ECO:0000256" key="3">
    <source>
        <dbReference type="ARBA" id="ARBA00022801"/>
    </source>
</evidence>
<dbReference type="GO" id="GO:0008033">
    <property type="term" value="P:tRNA processing"/>
    <property type="evidence" value="ECO:0007669"/>
    <property type="project" value="UniProtKB-KW"/>
</dbReference>
<evidence type="ECO:0000256" key="4">
    <source>
        <dbReference type="ARBA" id="ARBA00022833"/>
    </source>
</evidence>
<dbReference type="PANTHER" id="PTHR46516">
    <property type="entry name" value="TRNA-SPECIFIC ADENOSINE DEAMINASE 1"/>
    <property type="match status" value="1"/>
</dbReference>
<evidence type="ECO:0000256" key="2">
    <source>
        <dbReference type="ARBA" id="ARBA00022723"/>
    </source>
</evidence>
<dbReference type="GO" id="GO:0003723">
    <property type="term" value="F:RNA binding"/>
    <property type="evidence" value="ECO:0007669"/>
    <property type="project" value="InterPro"/>
</dbReference>
<dbReference type="GO" id="GO:0043829">
    <property type="term" value="F:tRNA-specific adenosine-37 deaminase activity"/>
    <property type="evidence" value="ECO:0007669"/>
    <property type="project" value="UniProtKB-EC"/>
</dbReference>
<name>A0AAV8VZ78_9CUCU</name>
<keyword evidence="2" id="KW-0479">Metal-binding</keyword>
<keyword evidence="14" id="KW-1185">Reference proteome</keyword>
<dbReference type="InterPro" id="IPR002466">
    <property type="entry name" value="A_deamin"/>
</dbReference>
<dbReference type="Proteomes" id="UP001159042">
    <property type="component" value="Unassembled WGS sequence"/>
</dbReference>
<proteinExistence type="inferred from homology"/>
<comment type="caution">
    <text evidence="13">The sequence shown here is derived from an EMBL/GenBank/DDBJ whole genome shotgun (WGS) entry which is preliminary data.</text>
</comment>
<evidence type="ECO:0000313" key="13">
    <source>
        <dbReference type="EMBL" id="KAJ8919629.1"/>
    </source>
</evidence>
<evidence type="ECO:0000259" key="12">
    <source>
        <dbReference type="PROSITE" id="PS50141"/>
    </source>
</evidence>
<feature type="domain" description="A to I editase" evidence="12">
    <location>
        <begin position="51"/>
        <end position="384"/>
    </location>
</feature>
<gene>
    <name evidence="13" type="ORF">NQ315_006155</name>
</gene>
<protein>
    <recommendedName>
        <fullName evidence="9">tRNA-specific adenosine deaminase 1</fullName>
        <ecNumber evidence="8">3.5.4.34</ecNumber>
    </recommendedName>
    <alternativeName>
        <fullName evidence="10">tRNA-specific adenosine-37 deaminase</fullName>
    </alternativeName>
</protein>
<evidence type="ECO:0000256" key="8">
    <source>
        <dbReference type="ARBA" id="ARBA00038940"/>
    </source>
</evidence>
<evidence type="ECO:0000256" key="10">
    <source>
        <dbReference type="ARBA" id="ARBA00041760"/>
    </source>
</evidence>
<evidence type="ECO:0000256" key="5">
    <source>
        <dbReference type="ARBA" id="ARBA00037026"/>
    </source>
</evidence>
<evidence type="ECO:0000256" key="11">
    <source>
        <dbReference type="ARBA" id="ARBA00047635"/>
    </source>
</evidence>
<sequence>MELNQAFHNRIAKLCLEHFKALPRRGKPKPSEWTILSCIVMESGGDLSVVALGTGSKCIGKNKLSPKGDILNDSHAEIVCRRSFLRFLYDRLQNADTGCFLKFNALHKKYSIREGTRFHFFTTHMPCGDATIFPKDNVEDVGQIVEREEDYEVPKKLTRTGDVFRTGAKCLLEGDEQDSKAAGSEYHTVGATRTKPGRGDPTLSVSCSDKLSKWCHLGVQGTLLSLLFDKPLYFSTFTIVSKTPFSLEALERALYNRLGMVELEYPYKQHKLIVAQAKYEFEWAKRSDRQPSDCSISWCNVKDKSLEVAVEGKRQGVTKKRLNSVTARLKICKLELFKRFVEVCEQCDVELDKNRDLKTFNYKQVKVLAVHYNHCWDTLRKSFKVWTTKDEKLLHFFLDNKLVL</sequence>
<dbReference type="Pfam" id="PF02137">
    <property type="entry name" value="A_deamin"/>
    <property type="match status" value="1"/>
</dbReference>
<dbReference type="SMART" id="SM00552">
    <property type="entry name" value="ADEAMc"/>
    <property type="match status" value="1"/>
</dbReference>
<organism evidence="13 14">
    <name type="scientific">Exocentrus adspersus</name>
    <dbReference type="NCBI Taxonomy" id="1586481"/>
    <lineage>
        <taxon>Eukaryota</taxon>
        <taxon>Metazoa</taxon>
        <taxon>Ecdysozoa</taxon>
        <taxon>Arthropoda</taxon>
        <taxon>Hexapoda</taxon>
        <taxon>Insecta</taxon>
        <taxon>Pterygota</taxon>
        <taxon>Neoptera</taxon>
        <taxon>Endopterygota</taxon>
        <taxon>Coleoptera</taxon>
        <taxon>Polyphaga</taxon>
        <taxon>Cucujiformia</taxon>
        <taxon>Chrysomeloidea</taxon>
        <taxon>Cerambycidae</taxon>
        <taxon>Lamiinae</taxon>
        <taxon>Acanthocinini</taxon>
        <taxon>Exocentrus</taxon>
    </lineage>
</organism>